<organism evidence="1">
    <name type="scientific">marine sediment metagenome</name>
    <dbReference type="NCBI Taxonomy" id="412755"/>
    <lineage>
        <taxon>unclassified sequences</taxon>
        <taxon>metagenomes</taxon>
        <taxon>ecological metagenomes</taxon>
    </lineage>
</organism>
<name>A0A0F9CF23_9ZZZZ</name>
<protein>
    <recommendedName>
        <fullName evidence="2">DUF2187 domain-containing protein</fullName>
    </recommendedName>
</protein>
<gene>
    <name evidence="1" type="ORF">LCGC14_2617830</name>
</gene>
<comment type="caution">
    <text evidence="1">The sequence shown here is derived from an EMBL/GenBank/DDBJ whole genome shotgun (WGS) entry which is preliminary data.</text>
</comment>
<sequence>MPLISRQFKKGDAVKEVGTNLKGVITKVEKIVERIKVEMLDGEEEGYEAWYDVEEFVLFKKKK</sequence>
<accession>A0A0F9CF23</accession>
<dbReference type="EMBL" id="LAZR01044597">
    <property type="protein sequence ID" value="KKL04261.1"/>
    <property type="molecule type" value="Genomic_DNA"/>
</dbReference>
<dbReference type="AlphaFoldDB" id="A0A0F9CF23"/>
<proteinExistence type="predicted"/>
<evidence type="ECO:0000313" key="1">
    <source>
        <dbReference type="EMBL" id="KKL04261.1"/>
    </source>
</evidence>
<reference evidence="1" key="1">
    <citation type="journal article" date="2015" name="Nature">
        <title>Complex archaea that bridge the gap between prokaryotes and eukaryotes.</title>
        <authorList>
            <person name="Spang A."/>
            <person name="Saw J.H."/>
            <person name="Jorgensen S.L."/>
            <person name="Zaremba-Niedzwiedzka K."/>
            <person name="Martijn J."/>
            <person name="Lind A.E."/>
            <person name="van Eijk R."/>
            <person name="Schleper C."/>
            <person name="Guy L."/>
            <person name="Ettema T.J."/>
        </authorList>
    </citation>
    <scope>NUCLEOTIDE SEQUENCE</scope>
</reference>
<evidence type="ECO:0008006" key="2">
    <source>
        <dbReference type="Google" id="ProtNLM"/>
    </source>
</evidence>